<feature type="compositionally biased region" description="Basic and acidic residues" evidence="1">
    <location>
        <begin position="296"/>
        <end position="309"/>
    </location>
</feature>
<feature type="compositionally biased region" description="Acidic residues" evidence="1">
    <location>
        <begin position="84"/>
        <end position="95"/>
    </location>
</feature>
<comment type="caution">
    <text evidence="2">The sequence shown here is derived from an EMBL/GenBank/DDBJ whole genome shotgun (WGS) entry which is preliminary data.</text>
</comment>
<accession>A0A4Y9XYJ4</accession>
<dbReference type="EMBL" id="SEKV01000724">
    <property type="protein sequence ID" value="TFY54221.1"/>
    <property type="molecule type" value="Genomic_DNA"/>
</dbReference>
<proteinExistence type="predicted"/>
<evidence type="ECO:0000256" key="1">
    <source>
        <dbReference type="SAM" id="MobiDB-lite"/>
    </source>
</evidence>
<dbReference type="STRING" id="34475.A0A4Y9XYJ4"/>
<gene>
    <name evidence="2" type="ORF">EVJ58_g8984</name>
</gene>
<evidence type="ECO:0000313" key="3">
    <source>
        <dbReference type="Proteomes" id="UP000298390"/>
    </source>
</evidence>
<feature type="region of interest" description="Disordered" evidence="1">
    <location>
        <begin position="267"/>
        <end position="309"/>
    </location>
</feature>
<feature type="non-terminal residue" evidence="2">
    <location>
        <position position="309"/>
    </location>
</feature>
<evidence type="ECO:0000313" key="2">
    <source>
        <dbReference type="EMBL" id="TFY54221.1"/>
    </source>
</evidence>
<dbReference type="AlphaFoldDB" id="A0A4Y9XYJ4"/>
<feature type="region of interest" description="Disordered" evidence="1">
    <location>
        <begin position="156"/>
        <end position="176"/>
    </location>
</feature>
<feature type="region of interest" description="Disordered" evidence="1">
    <location>
        <begin position="1"/>
        <end position="99"/>
    </location>
</feature>
<name>A0A4Y9XYJ4_9APHY</name>
<dbReference type="Proteomes" id="UP000298390">
    <property type="component" value="Unassembled WGS sequence"/>
</dbReference>
<reference evidence="2 3" key="1">
    <citation type="submission" date="2019-01" db="EMBL/GenBank/DDBJ databases">
        <title>Genome sequencing of the rare red list fungi Fomitopsis rosea.</title>
        <authorList>
            <person name="Buettner E."/>
            <person name="Kellner H."/>
        </authorList>
    </citation>
    <scope>NUCLEOTIDE SEQUENCE [LARGE SCALE GENOMIC DNA]</scope>
    <source>
        <strain evidence="2 3">DSM 105464</strain>
    </source>
</reference>
<protein>
    <submittedName>
        <fullName evidence="2">Uncharacterized protein</fullName>
    </submittedName>
</protein>
<sequence length="309" mass="32209">MRLPRPATEPSFARSANLGAPVQSTSSTSSLQAQHSGGFTPSPSPSPAVNPTDLSTIIEAENSGLSKHLPPLDSSQEGDTSPSSDDDAADPEQDTLDPKLLHALSRNKLAPTPPSKDSSVLDLSTSKVTSEVLQAMGGAGPDRTQGWLNGVVVEDNDPEPERDLLTESGNTGDGDASFNLSELDPDLAALRSACAVVTEAACRRYLPVRVAPSPRVLAYPAWLVSTPTVRAFADAQVACGPKPAVNNGFAPAAEPLGVRPPSYSATALGLAPRSGVPNTARGLSHSPERPSTATEGRQREPLDHYASRR</sequence>
<organism evidence="2 3">
    <name type="scientific">Rhodofomes roseus</name>
    <dbReference type="NCBI Taxonomy" id="34475"/>
    <lineage>
        <taxon>Eukaryota</taxon>
        <taxon>Fungi</taxon>
        <taxon>Dikarya</taxon>
        <taxon>Basidiomycota</taxon>
        <taxon>Agaricomycotina</taxon>
        <taxon>Agaricomycetes</taxon>
        <taxon>Polyporales</taxon>
        <taxon>Rhodofomes</taxon>
    </lineage>
</organism>